<evidence type="ECO:0000313" key="1">
    <source>
        <dbReference type="EMBL" id="JAH87019.1"/>
    </source>
</evidence>
<proteinExistence type="predicted"/>
<organism evidence="1">
    <name type="scientific">Anguilla anguilla</name>
    <name type="common">European freshwater eel</name>
    <name type="synonym">Muraena anguilla</name>
    <dbReference type="NCBI Taxonomy" id="7936"/>
    <lineage>
        <taxon>Eukaryota</taxon>
        <taxon>Metazoa</taxon>
        <taxon>Chordata</taxon>
        <taxon>Craniata</taxon>
        <taxon>Vertebrata</taxon>
        <taxon>Euteleostomi</taxon>
        <taxon>Actinopterygii</taxon>
        <taxon>Neopterygii</taxon>
        <taxon>Teleostei</taxon>
        <taxon>Anguilliformes</taxon>
        <taxon>Anguillidae</taxon>
        <taxon>Anguilla</taxon>
    </lineage>
</organism>
<accession>A0A0E9W9F4</accession>
<sequence>MPSLFQWNVPFTLLLQADCRFKIDHDYNPPSLGAMASLVLIFKRKVLNCLITFAEKRWMVARCGTVCKVADS</sequence>
<protein>
    <submittedName>
        <fullName evidence="1">Uncharacterized protein</fullName>
    </submittedName>
</protein>
<reference evidence="1" key="2">
    <citation type="journal article" date="2015" name="Fish Shellfish Immunol.">
        <title>Early steps in the European eel (Anguilla anguilla)-Vibrio vulnificus interaction in the gills: Role of the RtxA13 toxin.</title>
        <authorList>
            <person name="Callol A."/>
            <person name="Pajuelo D."/>
            <person name="Ebbesson L."/>
            <person name="Teles M."/>
            <person name="MacKenzie S."/>
            <person name="Amaro C."/>
        </authorList>
    </citation>
    <scope>NUCLEOTIDE SEQUENCE</scope>
</reference>
<reference evidence="1" key="1">
    <citation type="submission" date="2014-11" db="EMBL/GenBank/DDBJ databases">
        <authorList>
            <person name="Amaro Gonzalez C."/>
        </authorList>
    </citation>
    <scope>NUCLEOTIDE SEQUENCE</scope>
</reference>
<name>A0A0E9W9F4_ANGAN</name>
<dbReference type="EMBL" id="GBXM01021558">
    <property type="protein sequence ID" value="JAH87019.1"/>
    <property type="molecule type" value="Transcribed_RNA"/>
</dbReference>
<dbReference type="AlphaFoldDB" id="A0A0E9W9F4"/>